<dbReference type="OrthoDB" id="2193507at2759"/>
<protein>
    <recommendedName>
        <fullName evidence="1">Integrase catalytic domain-containing protein</fullName>
    </recommendedName>
</protein>
<dbReference type="PANTHER" id="PTHR37984">
    <property type="entry name" value="PROTEIN CBG26694"/>
    <property type="match status" value="1"/>
</dbReference>
<dbReference type="InterPro" id="IPR012337">
    <property type="entry name" value="RNaseH-like_sf"/>
</dbReference>
<dbReference type="InterPro" id="IPR036397">
    <property type="entry name" value="RNaseH_sf"/>
</dbReference>
<dbReference type="Proteomes" id="UP000740883">
    <property type="component" value="Unassembled WGS sequence"/>
</dbReference>
<comment type="caution">
    <text evidence="2">The sequence shown here is derived from an EMBL/GenBank/DDBJ whole genome shotgun (WGS) entry which is preliminary data.</text>
</comment>
<dbReference type="PANTHER" id="PTHR37984:SF5">
    <property type="entry name" value="PROTEIN NYNRIN-LIKE"/>
    <property type="match status" value="1"/>
</dbReference>
<keyword evidence="3" id="KW-1185">Reference proteome</keyword>
<evidence type="ECO:0000313" key="2">
    <source>
        <dbReference type="EMBL" id="KAF9742977.1"/>
    </source>
</evidence>
<dbReference type="PROSITE" id="PS50994">
    <property type="entry name" value="INTEGRASE"/>
    <property type="match status" value="1"/>
</dbReference>
<dbReference type="GO" id="GO:0015074">
    <property type="term" value="P:DNA integration"/>
    <property type="evidence" value="ECO:0007669"/>
    <property type="project" value="InterPro"/>
</dbReference>
<gene>
    <name evidence="2" type="ORF">NGRA_3604</name>
</gene>
<accession>A0A9P6GV64</accession>
<reference evidence="2 3" key="1">
    <citation type="journal article" date="2020" name="Genome Biol. Evol.">
        <title>Comparative genomics of strictly vertically transmitted, feminizing microsporidia endosymbionts of amphipod crustaceans.</title>
        <authorList>
            <person name="Cormier A."/>
            <person name="Chebbi M.A."/>
            <person name="Giraud I."/>
            <person name="Wattier R."/>
            <person name="Teixeira M."/>
            <person name="Gilbert C."/>
            <person name="Rigaud T."/>
            <person name="Cordaux R."/>
        </authorList>
    </citation>
    <scope>NUCLEOTIDE SEQUENCE [LARGE SCALE GENOMIC DNA]</scope>
    <source>
        <strain evidence="2 3">Ou3-Ou53</strain>
    </source>
</reference>
<feature type="domain" description="Integrase catalytic" evidence="1">
    <location>
        <begin position="1"/>
        <end position="105"/>
    </location>
</feature>
<dbReference type="GO" id="GO:0005634">
    <property type="term" value="C:nucleus"/>
    <property type="evidence" value="ECO:0007669"/>
    <property type="project" value="UniProtKB-ARBA"/>
</dbReference>
<dbReference type="InterPro" id="IPR001584">
    <property type="entry name" value="Integrase_cat-core"/>
</dbReference>
<dbReference type="InterPro" id="IPR050951">
    <property type="entry name" value="Retrovirus_Pol_polyprotein"/>
</dbReference>
<dbReference type="Gene3D" id="3.30.420.10">
    <property type="entry name" value="Ribonuclease H-like superfamily/Ribonuclease H"/>
    <property type="match status" value="1"/>
</dbReference>
<name>A0A9P6GV64_9MICR</name>
<evidence type="ECO:0000259" key="1">
    <source>
        <dbReference type="PROSITE" id="PS50994"/>
    </source>
</evidence>
<feature type="non-terminal residue" evidence="2">
    <location>
        <position position="1"/>
    </location>
</feature>
<dbReference type="AlphaFoldDB" id="A0A9P6GV64"/>
<organism evidence="2 3">
    <name type="scientific">Nosema granulosis</name>
    <dbReference type="NCBI Taxonomy" id="83296"/>
    <lineage>
        <taxon>Eukaryota</taxon>
        <taxon>Fungi</taxon>
        <taxon>Fungi incertae sedis</taxon>
        <taxon>Microsporidia</taxon>
        <taxon>Nosematidae</taxon>
        <taxon>Nosema</taxon>
    </lineage>
</organism>
<evidence type="ECO:0000313" key="3">
    <source>
        <dbReference type="Proteomes" id="UP000740883"/>
    </source>
</evidence>
<proteinExistence type="predicted"/>
<dbReference type="EMBL" id="SBJO01001626">
    <property type="protein sequence ID" value="KAF9742977.1"/>
    <property type="molecule type" value="Genomic_DNA"/>
</dbReference>
<dbReference type="SUPFAM" id="SSF53098">
    <property type="entry name" value="Ribonuclease H-like"/>
    <property type="match status" value="1"/>
</dbReference>
<dbReference type="GO" id="GO:0003676">
    <property type="term" value="F:nucleic acid binding"/>
    <property type="evidence" value="ECO:0007669"/>
    <property type="project" value="InterPro"/>
</dbReference>
<sequence length="120" mass="14291">KIFEFIREVHREMPIKTLICDDGREFNNEALNKFCKENSIERIYSIPYYHQSNGRIERANRTIRDALKHTKGLTKRILSEVISSYNNTYHRGLGMSPNEATKPERKNEVLRQQEILQRVR</sequence>